<gene>
    <name evidence="1" type="ORF">HCF1_39</name>
</gene>
<protein>
    <submittedName>
        <fullName evidence="1">Uncharacterized protein</fullName>
    </submittedName>
</protein>
<evidence type="ECO:0000313" key="2">
    <source>
        <dbReference type="Proteomes" id="UP000397058"/>
    </source>
</evidence>
<keyword evidence="2" id="KW-1185">Reference proteome</keyword>
<organism evidence="1 2">
    <name type="scientific">Citrobacter phage HCF1</name>
    <dbReference type="NCBI Taxonomy" id="2849700"/>
    <lineage>
        <taxon>Viruses</taxon>
        <taxon>Duplodnaviria</taxon>
        <taxon>Heunggongvirae</taxon>
        <taxon>Uroviricota</taxon>
        <taxon>Caudoviricetes</taxon>
        <taxon>Drexlerviridae</taxon>
        <taxon>Hicfunavirus</taxon>
        <taxon>Hicfunavirus HCF1</taxon>
    </lineage>
</organism>
<proteinExistence type="predicted"/>
<sequence>MGKFDLSGLKGLSSELDSQIIATSEDYKTLTRDVSYFVEKYKQDYASKIKVQKYSQREIEKERRALKIIVKVSKISETLLILLLRK</sequence>
<dbReference type="EMBL" id="MN545971">
    <property type="protein sequence ID" value="QGF21238.1"/>
    <property type="molecule type" value="Genomic_DNA"/>
</dbReference>
<reference evidence="1 2" key="1">
    <citation type="submission" date="2019-10" db="EMBL/GenBank/DDBJ databases">
        <authorList>
            <person name="Kumar P."/>
            <person name="Meghvansi M.K."/>
            <person name="Kamboj D.V."/>
        </authorList>
    </citation>
    <scope>NUCLEOTIDE SEQUENCE [LARGE SCALE GENOMIC DNA]</scope>
</reference>
<dbReference type="Proteomes" id="UP000397058">
    <property type="component" value="Segment"/>
</dbReference>
<name>A0ABX6D492_9CAUD</name>
<evidence type="ECO:0000313" key="1">
    <source>
        <dbReference type="EMBL" id="QGF21238.1"/>
    </source>
</evidence>
<accession>A0ABX6D492</accession>